<proteinExistence type="inferred from homology"/>
<evidence type="ECO:0000259" key="2">
    <source>
        <dbReference type="Pfam" id="PF02230"/>
    </source>
</evidence>
<feature type="domain" description="Phospholipase/carboxylesterase/thioesterase" evidence="2">
    <location>
        <begin position="16"/>
        <end position="244"/>
    </location>
</feature>
<dbReference type="AlphaFoldDB" id="A0AA39ZVP6"/>
<sequence>MAPQDLDCKVVTPQEGAGHTHTVIFLHGRGSSAARFAYDLMALTTDSQGRSFKDHLPSVRWVIPQSDLRPVARFPKAMVSQWFDTWNIADLSQREELQTQGLRESVASIRVIIEREAGLLGGRWDRVVLAGVSQGGATAAHALFNLAVPENEGGAPRRLGGMMTFCSRMPFPRRSLGETRKVLDLEDVPIDDEVIRNTPVLWQHCVDDPLVSIEYGRELKDALLRFGAQLQWKEYPEGGHWIQQPNGIEDAVAWFNDKVLKAADTGSRSA</sequence>
<dbReference type="Pfam" id="PF02230">
    <property type="entry name" value="Abhydrolase_2"/>
    <property type="match status" value="1"/>
</dbReference>
<dbReference type="InterPro" id="IPR029058">
    <property type="entry name" value="AB_hydrolase_fold"/>
</dbReference>
<protein>
    <submittedName>
        <fullName evidence="3">Acyl-protein thioesterase</fullName>
    </submittedName>
</protein>
<comment type="caution">
    <text evidence="3">The sequence shown here is derived from an EMBL/GenBank/DDBJ whole genome shotgun (WGS) entry which is preliminary data.</text>
</comment>
<dbReference type="GO" id="GO:0052689">
    <property type="term" value="F:carboxylic ester hydrolase activity"/>
    <property type="evidence" value="ECO:0007669"/>
    <property type="project" value="TreeGrafter"/>
</dbReference>
<dbReference type="InterPro" id="IPR050565">
    <property type="entry name" value="LYPA1-2/EST-like"/>
</dbReference>
<dbReference type="EMBL" id="JAUKUA010000007">
    <property type="protein sequence ID" value="KAK0704395.1"/>
    <property type="molecule type" value="Genomic_DNA"/>
</dbReference>
<organism evidence="3 4">
    <name type="scientific">Lasiosphaeris hirsuta</name>
    <dbReference type="NCBI Taxonomy" id="260670"/>
    <lineage>
        <taxon>Eukaryota</taxon>
        <taxon>Fungi</taxon>
        <taxon>Dikarya</taxon>
        <taxon>Ascomycota</taxon>
        <taxon>Pezizomycotina</taxon>
        <taxon>Sordariomycetes</taxon>
        <taxon>Sordariomycetidae</taxon>
        <taxon>Sordariales</taxon>
        <taxon>Lasiosphaeriaceae</taxon>
        <taxon>Lasiosphaeris</taxon>
    </lineage>
</organism>
<reference evidence="3" key="1">
    <citation type="submission" date="2023-06" db="EMBL/GenBank/DDBJ databases">
        <title>Genome-scale phylogeny and comparative genomics of the fungal order Sordariales.</title>
        <authorList>
            <consortium name="Lawrence Berkeley National Laboratory"/>
            <person name="Hensen N."/>
            <person name="Bonometti L."/>
            <person name="Westerberg I."/>
            <person name="Brannstrom I.O."/>
            <person name="Guillou S."/>
            <person name="Cros-Aarteil S."/>
            <person name="Calhoun S."/>
            <person name="Haridas S."/>
            <person name="Kuo A."/>
            <person name="Mondo S."/>
            <person name="Pangilinan J."/>
            <person name="Riley R."/>
            <person name="Labutti K."/>
            <person name="Andreopoulos B."/>
            <person name="Lipzen A."/>
            <person name="Chen C."/>
            <person name="Yanf M."/>
            <person name="Daum C."/>
            <person name="Ng V."/>
            <person name="Clum A."/>
            <person name="Steindorff A."/>
            <person name="Ohm R."/>
            <person name="Martin F."/>
            <person name="Silar P."/>
            <person name="Natvig D."/>
            <person name="Lalanne C."/>
            <person name="Gautier V."/>
            <person name="Ament-Velasquez S.L."/>
            <person name="Kruys A."/>
            <person name="Hutchinson M.I."/>
            <person name="Powell A.J."/>
            <person name="Barry K."/>
            <person name="Miller A.N."/>
            <person name="Grigoriev I.V."/>
            <person name="Debuchy R."/>
            <person name="Gladieux P."/>
            <person name="Thoren M.H."/>
            <person name="Johannesson H."/>
        </authorList>
    </citation>
    <scope>NUCLEOTIDE SEQUENCE</scope>
    <source>
        <strain evidence="3">SMH4607-1</strain>
    </source>
</reference>
<dbReference type="GO" id="GO:0008474">
    <property type="term" value="F:palmitoyl-(protein) hydrolase activity"/>
    <property type="evidence" value="ECO:0007669"/>
    <property type="project" value="TreeGrafter"/>
</dbReference>
<dbReference type="PANTHER" id="PTHR10655:SF63">
    <property type="entry name" value="PHOSPHOLIPASE_CARBOXYLESTERASE_THIOESTERASE DOMAIN-CONTAINING PROTEIN"/>
    <property type="match status" value="1"/>
</dbReference>
<accession>A0AA39ZVP6</accession>
<dbReference type="InterPro" id="IPR003140">
    <property type="entry name" value="PLipase/COase/thioEstase"/>
</dbReference>
<comment type="similarity">
    <text evidence="1">Belongs to the AB hydrolase superfamily. AB hydrolase 2 family.</text>
</comment>
<keyword evidence="4" id="KW-1185">Reference proteome</keyword>
<dbReference type="PANTHER" id="PTHR10655">
    <property type="entry name" value="LYSOPHOSPHOLIPASE-RELATED"/>
    <property type="match status" value="1"/>
</dbReference>
<dbReference type="Gene3D" id="3.40.50.1820">
    <property type="entry name" value="alpha/beta hydrolase"/>
    <property type="match status" value="1"/>
</dbReference>
<evidence type="ECO:0000313" key="3">
    <source>
        <dbReference type="EMBL" id="KAK0704395.1"/>
    </source>
</evidence>
<dbReference type="Proteomes" id="UP001172102">
    <property type="component" value="Unassembled WGS sequence"/>
</dbReference>
<dbReference type="GO" id="GO:0005737">
    <property type="term" value="C:cytoplasm"/>
    <property type="evidence" value="ECO:0007669"/>
    <property type="project" value="TreeGrafter"/>
</dbReference>
<evidence type="ECO:0000313" key="4">
    <source>
        <dbReference type="Proteomes" id="UP001172102"/>
    </source>
</evidence>
<gene>
    <name evidence="3" type="ORF">B0H67DRAFT_603588</name>
</gene>
<dbReference type="SUPFAM" id="SSF53474">
    <property type="entry name" value="alpha/beta-Hydrolases"/>
    <property type="match status" value="1"/>
</dbReference>
<evidence type="ECO:0000256" key="1">
    <source>
        <dbReference type="ARBA" id="ARBA00006499"/>
    </source>
</evidence>
<name>A0AA39ZVP6_9PEZI</name>